<dbReference type="Pfam" id="PF07045">
    <property type="entry name" value="DUF1330"/>
    <property type="match status" value="1"/>
</dbReference>
<comment type="caution">
    <text evidence="2">The sequence shown here is derived from an EMBL/GenBank/DDBJ whole genome shotgun (WGS) entry which is preliminary data.</text>
</comment>
<feature type="domain" description="DUF1330" evidence="1">
    <location>
        <begin position="1"/>
        <end position="34"/>
    </location>
</feature>
<reference evidence="2" key="1">
    <citation type="submission" date="2024-05" db="EMBL/GenBank/DDBJ databases">
        <title>30 novel species of actinomycetes from the DSMZ collection.</title>
        <authorList>
            <person name="Nouioui I."/>
        </authorList>
    </citation>
    <scope>NUCLEOTIDE SEQUENCE</scope>
    <source>
        <strain evidence="2">DSM 41529</strain>
    </source>
</reference>
<evidence type="ECO:0000313" key="2">
    <source>
        <dbReference type="EMBL" id="MDT0551465.1"/>
    </source>
</evidence>
<accession>A0ABU2Y001</accession>
<name>A0ABU2Y001_9ACTN</name>
<dbReference type="RefSeq" id="WP_311731661.1">
    <property type="nucleotide sequence ID" value="NZ_JAVRFD010001116.1"/>
</dbReference>
<dbReference type="InterPro" id="IPR010753">
    <property type="entry name" value="DUF1330"/>
</dbReference>
<dbReference type="EMBL" id="JAVRFD010001116">
    <property type="protein sequence ID" value="MDT0551465.1"/>
    <property type="molecule type" value="Genomic_DNA"/>
</dbReference>
<protein>
    <submittedName>
        <fullName evidence="2">DUF1330 domain-containing protein</fullName>
    </submittedName>
</protein>
<keyword evidence="3" id="KW-1185">Reference proteome</keyword>
<evidence type="ECO:0000259" key="1">
    <source>
        <dbReference type="Pfam" id="PF07045"/>
    </source>
</evidence>
<organism evidence="2 3">
    <name type="scientific">Streptomyces lonegramiae</name>
    <dbReference type="NCBI Taxonomy" id="3075524"/>
    <lineage>
        <taxon>Bacteria</taxon>
        <taxon>Bacillati</taxon>
        <taxon>Actinomycetota</taxon>
        <taxon>Actinomycetes</taxon>
        <taxon>Kitasatosporales</taxon>
        <taxon>Streptomycetaceae</taxon>
        <taxon>Streptomyces</taxon>
    </lineage>
</organism>
<gene>
    <name evidence="2" type="ORF">RND15_53825</name>
</gene>
<dbReference type="Proteomes" id="UP001180754">
    <property type="component" value="Unassembled WGS sequence"/>
</dbReference>
<dbReference type="InterPro" id="IPR011008">
    <property type="entry name" value="Dimeric_a/b-barrel"/>
</dbReference>
<dbReference type="Gene3D" id="3.30.70.100">
    <property type="match status" value="1"/>
</dbReference>
<sequence length="56" mass="6126">MDLARAWYDSPPYRAILALRTDHISGDVVLLDGVGPDYDPMARAAKLQRAADGRPS</sequence>
<dbReference type="SUPFAM" id="SSF54909">
    <property type="entry name" value="Dimeric alpha+beta barrel"/>
    <property type="match status" value="1"/>
</dbReference>
<evidence type="ECO:0000313" key="3">
    <source>
        <dbReference type="Proteomes" id="UP001180754"/>
    </source>
</evidence>
<proteinExistence type="predicted"/>